<comment type="caution">
    <text evidence="4">The sequence shown here is derived from an EMBL/GenBank/DDBJ whole genome shotgun (WGS) entry which is preliminary data.</text>
</comment>
<dbReference type="SMART" id="SM00014">
    <property type="entry name" value="acidPPc"/>
    <property type="match status" value="1"/>
</dbReference>
<feature type="region of interest" description="Disordered" evidence="1">
    <location>
        <begin position="231"/>
        <end position="257"/>
    </location>
</feature>
<dbReference type="SUPFAM" id="SSF48317">
    <property type="entry name" value="Acid phosphatase/Vanadium-dependent haloperoxidase"/>
    <property type="match status" value="1"/>
</dbReference>
<dbReference type="OrthoDB" id="9780507at2"/>
<dbReference type="InterPro" id="IPR000326">
    <property type="entry name" value="PAP2/HPO"/>
</dbReference>
<evidence type="ECO:0000259" key="3">
    <source>
        <dbReference type="SMART" id="SM00014"/>
    </source>
</evidence>
<gene>
    <name evidence="4" type="ORF">GJ654_06190</name>
</gene>
<name>A0A6N8DMZ7_RHOAC</name>
<feature type="transmembrane region" description="Helical" evidence="2">
    <location>
        <begin position="55"/>
        <end position="74"/>
    </location>
</feature>
<evidence type="ECO:0000256" key="2">
    <source>
        <dbReference type="SAM" id="Phobius"/>
    </source>
</evidence>
<sequence>MAGMRKTAVTIALLAAIPLSIAYFDQPLTLWAHAQFHGIRQTFHTLTRVVEPIELLAMLGLIWCGARFAFGRLARPEIALLRLSLAVLTAIGVKDLLKLAFGRTWPETWTNGNPSFIADHAYYFAPFHGGLGWSAFPSGHQTVTAAFCGALWILAPRLRLLCAAVMLVVAIGLIGADEHWLSDVIAGGLVGWLIGVLMTKIELPKTDSPRLRGECAPRVGHHASSAVAGLSSASSSSSSCSPSETLTSSSVSSTTAA</sequence>
<dbReference type="Proteomes" id="UP000439113">
    <property type="component" value="Unassembled WGS sequence"/>
</dbReference>
<evidence type="ECO:0000256" key="1">
    <source>
        <dbReference type="SAM" id="MobiDB-lite"/>
    </source>
</evidence>
<evidence type="ECO:0000313" key="4">
    <source>
        <dbReference type="EMBL" id="MTV30583.1"/>
    </source>
</evidence>
<feature type="domain" description="Phosphatidic acid phosphatase type 2/haloperoxidase" evidence="3">
    <location>
        <begin position="78"/>
        <end position="199"/>
    </location>
</feature>
<keyword evidence="2" id="KW-0472">Membrane</keyword>
<feature type="transmembrane region" description="Helical" evidence="2">
    <location>
        <begin position="158"/>
        <end position="174"/>
    </location>
</feature>
<keyword evidence="2" id="KW-0812">Transmembrane</keyword>
<dbReference type="InterPro" id="IPR036938">
    <property type="entry name" value="PAP2/HPO_sf"/>
</dbReference>
<protein>
    <submittedName>
        <fullName evidence="4">Phosphatase PAP2 family protein</fullName>
    </submittedName>
</protein>
<proteinExistence type="predicted"/>
<dbReference type="Gene3D" id="1.20.144.10">
    <property type="entry name" value="Phosphatidic acid phosphatase type 2/haloperoxidase"/>
    <property type="match status" value="2"/>
</dbReference>
<organism evidence="4 5">
    <name type="scientific">Rhodoblastus acidophilus</name>
    <name type="common">Rhodopseudomonas acidophila</name>
    <dbReference type="NCBI Taxonomy" id="1074"/>
    <lineage>
        <taxon>Bacteria</taxon>
        <taxon>Pseudomonadati</taxon>
        <taxon>Pseudomonadota</taxon>
        <taxon>Alphaproteobacteria</taxon>
        <taxon>Hyphomicrobiales</taxon>
        <taxon>Rhodoblastaceae</taxon>
        <taxon>Rhodoblastus</taxon>
    </lineage>
</organism>
<dbReference type="Pfam" id="PF01569">
    <property type="entry name" value="PAP2"/>
    <property type="match status" value="1"/>
</dbReference>
<dbReference type="AlphaFoldDB" id="A0A6N8DMZ7"/>
<accession>A0A6N8DMZ7</accession>
<dbReference type="EMBL" id="WNKS01000003">
    <property type="protein sequence ID" value="MTV30583.1"/>
    <property type="molecule type" value="Genomic_DNA"/>
</dbReference>
<keyword evidence="2" id="KW-1133">Transmembrane helix</keyword>
<reference evidence="4 5" key="1">
    <citation type="submission" date="2019-11" db="EMBL/GenBank/DDBJ databases">
        <title>Whole-genome sequence of a Rhodoblastus acidophilus DSM 142.</title>
        <authorList>
            <person name="Kyndt J.A."/>
            <person name="Meyer T.E."/>
        </authorList>
    </citation>
    <scope>NUCLEOTIDE SEQUENCE [LARGE SCALE GENOMIC DNA]</scope>
    <source>
        <strain evidence="4 5">DSM 142</strain>
    </source>
</reference>
<feature type="transmembrane region" description="Helical" evidence="2">
    <location>
        <begin position="180"/>
        <end position="198"/>
    </location>
</feature>
<evidence type="ECO:0000313" key="5">
    <source>
        <dbReference type="Proteomes" id="UP000439113"/>
    </source>
</evidence>